<evidence type="ECO:0008006" key="3">
    <source>
        <dbReference type="Google" id="ProtNLM"/>
    </source>
</evidence>
<dbReference type="Proteomes" id="UP000266178">
    <property type="component" value="Unassembled WGS sequence"/>
</dbReference>
<accession>A0A399FCF5</accession>
<proteinExistence type="predicted"/>
<comment type="caution">
    <text evidence="1">The sequence shown here is derived from an EMBL/GenBank/DDBJ whole genome shotgun (WGS) entry which is preliminary data.</text>
</comment>
<organism evidence="1 2">
    <name type="scientific">Meiothermus granaticius NBRC 107808</name>
    <dbReference type="NCBI Taxonomy" id="1227551"/>
    <lineage>
        <taxon>Bacteria</taxon>
        <taxon>Thermotogati</taxon>
        <taxon>Deinococcota</taxon>
        <taxon>Deinococci</taxon>
        <taxon>Thermales</taxon>
        <taxon>Thermaceae</taxon>
        <taxon>Meiothermus</taxon>
    </lineage>
</organism>
<keyword evidence="2" id="KW-1185">Reference proteome</keyword>
<reference evidence="1 2" key="1">
    <citation type="submission" date="2018-08" db="EMBL/GenBank/DDBJ databases">
        <title>Meiothermus granaticius genome AF-68 sequencing project.</title>
        <authorList>
            <person name="Da Costa M.S."/>
            <person name="Albuquerque L."/>
            <person name="Raposo P."/>
            <person name="Froufe H.J.C."/>
            <person name="Barroso C.S."/>
            <person name="Egas C."/>
        </authorList>
    </citation>
    <scope>NUCLEOTIDE SEQUENCE [LARGE SCALE GENOMIC DNA]</scope>
    <source>
        <strain evidence="1 2">AF-68</strain>
    </source>
</reference>
<evidence type="ECO:0000313" key="1">
    <source>
        <dbReference type="EMBL" id="RIH93903.1"/>
    </source>
</evidence>
<dbReference type="InterPro" id="IPR051172">
    <property type="entry name" value="Chlamydia_OmcB"/>
</dbReference>
<gene>
    <name evidence="1" type="ORF">Mgrana_00252</name>
</gene>
<dbReference type="NCBIfam" id="TIGR01451">
    <property type="entry name" value="B_ant_repeat"/>
    <property type="match status" value="1"/>
</dbReference>
<dbReference type="InterPro" id="IPR047589">
    <property type="entry name" value="DUF11_rpt"/>
</dbReference>
<name>A0A399FCF5_9DEIN</name>
<sequence>MRRIAEVQLRVYPEVGLSLSSSTPVLKVGEEATLTLSAHTEFPAFLPAELSLELPPCLEPLDTPQLTTPVSASHPGTLSVRVRATCRGEFTPTAHLQPWQQVAQTSLRVLQAATFTLRKEALQPQVNVGEQAQYRITVQNTGDEAGEVRVRDGLAAGLWGSPLDQTVRLEPGQAKAFELSATVTAEAPETLTNTATLLNARGETLGEAQASLRVLRPLAKLTRTLDKHLAVPGEAVTVTLRVTNEGHAPLSYTLTDTPPEWLETAAEPEFKGQLEPGQSAIHTYTGTVRFGAEAEGRFRAELRSNGGTLEAPDALRRVWIGLEKSVSPDKVVLGGEAEFVLRVHNPTDHPLRLELQEAPDPNLNLQLPSDLGLELAPGEGRELRLKTQPQKVGGLENQVTALVNGVPASGTAKAVLRVLPVLEPVRISTVRLEFSLQGSGQRLLLTHQPPAGTQYEPGSARLDGQPFPDPRLDDQGRLYFELPYQPQGVLSYQLRHRNRLPELEPSTLTLQVGDREVFLQGQVPFSALGATHPLEVRVRDGFIQEPLPGTLFRADKAKVVVQTPYGLEVQLLINGVAVDPKSLGQATYDPASGIQRLEYYGLPLQPGRNQIELQTAAGSDRVEVFLAGNPVRLEVRPLKLLADGRTPLEFEILALDANGLPSGFGPLTLQTSGEPLEPDAFPDLSGYQLLLKEGRAVLRLKPLAAPSNVRLQLAFGELSANAAFYVLGKQTSFWQFQGSVGVRLADGGQGFALGRGYLETPLGNGILRGALDGSLAFEQGQPQVNGGLNRLPDPTGAFPLTGAGTEAQPALRSEDPLALRYDEERFSLGYYAGSLALAGLPDLPQGTVLRAETRGDLAAQGFLGWLPVASRTEEIVPDGTRIYSLSGAAEPGSETVLLMIGASSVRLEPLKDYVLDGLSGLLTLSRPLWPSTADFQPVRLVVSYAPLGGARELGYGAGVRAKLGGFSLGGSAAFLPGSGWNYGLEAGFQNDHFSLAARYLQGAEERFGLEASGQEGRLETAANLSVSPGAIVQGSARVGYALSPADKLSLEHTANADSTTHTNQTGLLYIRTLSPSFSVGAGLGYLWEAASLAGLGRLGYQSGAFSSELTHAQPFSGLAQATTRLRTRLAFDSNTALEGDLLQTWGQGLSGSLGLKQKLAGSNLALDYQLPGASGEGNRARFGLETPLPLDERWGLNLSAGLERDLNSGTNQAALGLATRYKTATFSATLGGETAWDGSQVKVVLRGGAAGQLDAQQTLSLDTTYQVTPTPTGSFTVAYALRGAEVSLLTYHRLISAPQSSPGPTGVLEGSLAASYHPNLAFQLRPSLAYRSVLGDPGSTTFQVGLGGNYYFSERWGLGATAYYQFQPSTGSSATALGLEGSFRVVEGLWFNLGYVLGGFQGLTPDTRPGIYLRLDFLTGGP</sequence>
<dbReference type="PANTHER" id="PTHR34819">
    <property type="entry name" value="LARGE CYSTEINE-RICH PERIPLASMIC PROTEIN OMCB"/>
    <property type="match status" value="1"/>
</dbReference>
<evidence type="ECO:0000313" key="2">
    <source>
        <dbReference type="Proteomes" id="UP000266178"/>
    </source>
</evidence>
<protein>
    <recommendedName>
        <fullName evidence="3">DUF11 domain-containing protein</fullName>
    </recommendedName>
</protein>
<dbReference type="EMBL" id="QWLB01000002">
    <property type="protein sequence ID" value="RIH93903.1"/>
    <property type="molecule type" value="Genomic_DNA"/>
</dbReference>
<dbReference type="SUPFAM" id="SSF56935">
    <property type="entry name" value="Porins"/>
    <property type="match status" value="1"/>
</dbReference>